<dbReference type="Gene3D" id="1.20.120.450">
    <property type="entry name" value="dinb family like domain"/>
    <property type="match status" value="1"/>
</dbReference>
<evidence type="ECO:0008006" key="5">
    <source>
        <dbReference type="Google" id="ProtNLM"/>
    </source>
</evidence>
<dbReference type="STRING" id="1055723.SAMN05216293_1631"/>
<dbReference type="EMBL" id="FRAT01000004">
    <property type="protein sequence ID" value="SHK69025.1"/>
    <property type="molecule type" value="Genomic_DNA"/>
</dbReference>
<evidence type="ECO:0000313" key="4">
    <source>
        <dbReference type="Proteomes" id="UP000198940"/>
    </source>
</evidence>
<evidence type="ECO:0000313" key="2">
    <source>
        <dbReference type="EMBL" id="SHK69025.1"/>
    </source>
</evidence>
<proteinExistence type="predicted"/>
<protein>
    <recommendedName>
        <fullName evidence="5">DinB superfamily protein</fullName>
    </recommendedName>
</protein>
<sequence length="150" mass="17813">MKNIHDPVVREQLIERIEQLDGNKKAQWGKMTVFQMLRHNTYWNGWILGTEDHSYKQTFLGKIFGKMALKRTIKDEKPFDRNIPTPEQFKAKELYGDLEAEKAKWISLFHQYGNYSNPDFVHGFFGKMTKEQIGILVYKHTDHHLRQFGV</sequence>
<dbReference type="Proteomes" id="UP000198940">
    <property type="component" value="Unassembled WGS sequence"/>
</dbReference>
<dbReference type="OrthoDB" id="2599194at2"/>
<dbReference type="EMBL" id="FOKU01000013">
    <property type="protein sequence ID" value="SFC55914.1"/>
    <property type="molecule type" value="Genomic_DNA"/>
</dbReference>
<name>A0A1M6UIG2_9FLAO</name>
<reference evidence="2 3" key="1">
    <citation type="submission" date="2016-11" db="EMBL/GenBank/DDBJ databases">
        <authorList>
            <person name="Varghese N."/>
            <person name="Submissions S."/>
        </authorList>
    </citation>
    <scope>NUCLEOTIDE SEQUENCE [LARGE SCALE GENOMIC DNA]</scope>
    <source>
        <strain evidence="2 3">CGMCC 1.12174</strain>
        <strain evidence="1 4">DSM 26351</strain>
    </source>
</reference>
<keyword evidence="4" id="KW-1185">Reference proteome</keyword>
<organism evidence="2 3">
    <name type="scientific">Flagellimonas taeanensis</name>
    <dbReference type="NCBI Taxonomy" id="1005926"/>
    <lineage>
        <taxon>Bacteria</taxon>
        <taxon>Pseudomonadati</taxon>
        <taxon>Bacteroidota</taxon>
        <taxon>Flavobacteriia</taxon>
        <taxon>Flavobacteriales</taxon>
        <taxon>Flavobacteriaceae</taxon>
        <taxon>Flagellimonas</taxon>
    </lineage>
</organism>
<dbReference type="Pfam" id="PF07606">
    <property type="entry name" value="DUF1569"/>
    <property type="match status" value="1"/>
</dbReference>
<accession>A0A1M6UIG2</accession>
<dbReference type="RefSeq" id="WP_072878766.1">
    <property type="nucleotide sequence ID" value="NZ_FOKU01000013.1"/>
</dbReference>
<evidence type="ECO:0000313" key="1">
    <source>
        <dbReference type="EMBL" id="SFC55914.1"/>
    </source>
</evidence>
<dbReference type="InterPro" id="IPR011463">
    <property type="entry name" value="DUF1569"/>
</dbReference>
<dbReference type="Proteomes" id="UP000184031">
    <property type="component" value="Unassembled WGS sequence"/>
</dbReference>
<dbReference type="SUPFAM" id="SSF109854">
    <property type="entry name" value="DinB/YfiT-like putative metalloenzymes"/>
    <property type="match status" value="1"/>
</dbReference>
<dbReference type="InterPro" id="IPR034660">
    <property type="entry name" value="DinB/YfiT-like"/>
</dbReference>
<dbReference type="AlphaFoldDB" id="A0A1M6UIG2"/>
<evidence type="ECO:0000313" key="3">
    <source>
        <dbReference type="Proteomes" id="UP000184031"/>
    </source>
</evidence>
<gene>
    <name evidence="1" type="ORF">SAMN04487891_113135</name>
    <name evidence="2" type="ORF">SAMN05216293_1631</name>
</gene>
<comment type="caution">
    <text evidence="2">The sequence shown here is derived from an EMBL/GenBank/DDBJ whole genome shotgun (WGS) entry which is preliminary data.</text>
</comment>